<keyword evidence="16" id="KW-1185">Reference proteome</keyword>
<gene>
    <name evidence="15" type="primary">ARAF</name>
</gene>
<evidence type="ECO:0000259" key="12">
    <source>
        <dbReference type="PROSITE" id="PS50011"/>
    </source>
</evidence>
<dbReference type="SMART" id="SM00220">
    <property type="entry name" value="S_TKc"/>
    <property type="match status" value="1"/>
</dbReference>
<evidence type="ECO:0000259" key="13">
    <source>
        <dbReference type="PROSITE" id="PS50081"/>
    </source>
</evidence>
<reference evidence="15" key="1">
    <citation type="submission" date="2018-05" db="EMBL/GenBank/DDBJ databases">
        <authorList>
            <person name="Datahose"/>
        </authorList>
    </citation>
    <scope>NUCLEOTIDE SEQUENCE</scope>
</reference>
<evidence type="ECO:0000256" key="9">
    <source>
        <dbReference type="ARBA" id="ARBA00022833"/>
    </source>
</evidence>
<dbReference type="SUPFAM" id="SSF54236">
    <property type="entry name" value="Ubiquitin-like"/>
    <property type="match status" value="1"/>
</dbReference>
<dbReference type="CDD" id="cd20870">
    <property type="entry name" value="C1_A_C-Raf"/>
    <property type="match status" value="1"/>
</dbReference>
<dbReference type="InterPro" id="IPR017441">
    <property type="entry name" value="Protein_kinase_ATP_BS"/>
</dbReference>
<dbReference type="GO" id="GO:0046872">
    <property type="term" value="F:metal ion binding"/>
    <property type="evidence" value="ECO:0007669"/>
    <property type="project" value="UniProtKB-KW"/>
</dbReference>
<dbReference type="Gene3D" id="3.10.20.90">
    <property type="entry name" value="Phosphatidylinositol 3-kinase Catalytic Subunit, Chain A, domain 1"/>
    <property type="match status" value="1"/>
</dbReference>
<reference evidence="15" key="2">
    <citation type="submission" date="2025-08" db="UniProtKB">
        <authorList>
            <consortium name="Ensembl"/>
        </authorList>
    </citation>
    <scope>IDENTIFICATION</scope>
</reference>
<comment type="similarity">
    <text evidence="1">Belongs to the protein kinase superfamily. TKL Ser/Thr protein kinase family. RAF subfamily.</text>
</comment>
<dbReference type="SUPFAM" id="SSF56112">
    <property type="entry name" value="Protein kinase-like (PK-like)"/>
    <property type="match status" value="1"/>
</dbReference>
<keyword evidence="6" id="KW-0479">Metal-binding</keyword>
<dbReference type="PROSITE" id="PS50011">
    <property type="entry name" value="PROTEIN_KINASE_DOM"/>
    <property type="match status" value="1"/>
</dbReference>
<dbReference type="InterPro" id="IPR011009">
    <property type="entry name" value="Kinase-like_dom_sf"/>
</dbReference>
<proteinExistence type="inferred from homology"/>
<dbReference type="InterPro" id="IPR002219">
    <property type="entry name" value="PKC_DAG/PE"/>
</dbReference>
<dbReference type="PRINTS" id="PR00008">
    <property type="entry name" value="DAGPEDOMAIN"/>
</dbReference>
<reference evidence="15" key="3">
    <citation type="submission" date="2025-09" db="UniProtKB">
        <authorList>
            <consortium name="Ensembl"/>
        </authorList>
    </citation>
    <scope>IDENTIFICATION</scope>
</reference>
<dbReference type="InterPro" id="IPR046349">
    <property type="entry name" value="C1-like_sf"/>
</dbReference>
<dbReference type="GeneTree" id="ENSGT00940000159633"/>
<dbReference type="Gene3D" id="3.30.60.20">
    <property type="match status" value="1"/>
</dbReference>
<feature type="domain" description="Phorbol-ester/DAG-type" evidence="13">
    <location>
        <begin position="99"/>
        <end position="145"/>
    </location>
</feature>
<dbReference type="InterPro" id="IPR001245">
    <property type="entry name" value="Ser-Thr/Tyr_kinase_cat_dom"/>
</dbReference>
<evidence type="ECO:0000313" key="16">
    <source>
        <dbReference type="Proteomes" id="UP000265100"/>
    </source>
</evidence>
<name>A0AAX7SUK6_ASTCA</name>
<protein>
    <recommendedName>
        <fullName evidence="2">non-specific serine/threonine protein kinase</fullName>
        <ecNumber evidence="2">2.7.11.1</ecNumber>
    </recommendedName>
</protein>
<keyword evidence="3" id="KW-0723">Serine/threonine-protein kinase</keyword>
<dbReference type="Gene3D" id="3.30.200.20">
    <property type="entry name" value="Phosphorylase Kinase, domain 1"/>
    <property type="match status" value="1"/>
</dbReference>
<dbReference type="GO" id="GO:0005739">
    <property type="term" value="C:mitochondrion"/>
    <property type="evidence" value="ECO:0007669"/>
    <property type="project" value="TreeGrafter"/>
</dbReference>
<keyword evidence="5" id="KW-0808">Transferase</keyword>
<accession>A0AAX7SUK6</accession>
<evidence type="ECO:0000256" key="7">
    <source>
        <dbReference type="ARBA" id="ARBA00022741"/>
    </source>
</evidence>
<dbReference type="FunFam" id="1.10.510.10:FF:000036">
    <property type="entry name" value="RAF proto-oncogene serine/threonine-protein kinase"/>
    <property type="match status" value="1"/>
</dbReference>
<dbReference type="InterPro" id="IPR051681">
    <property type="entry name" value="Ser/Thr_Kinases-Pseudokinases"/>
</dbReference>
<dbReference type="Pfam" id="PF07714">
    <property type="entry name" value="PK_Tyr_Ser-Thr"/>
    <property type="match status" value="1"/>
</dbReference>
<dbReference type="EC" id="2.7.11.1" evidence="2"/>
<dbReference type="Pfam" id="PF00130">
    <property type="entry name" value="C1_1"/>
    <property type="match status" value="1"/>
</dbReference>
<dbReference type="InterPro" id="IPR020454">
    <property type="entry name" value="DAG/PE-bd"/>
</dbReference>
<dbReference type="SMART" id="SM00455">
    <property type="entry name" value="RBD"/>
    <property type="match status" value="1"/>
</dbReference>
<evidence type="ECO:0000256" key="11">
    <source>
        <dbReference type="PROSITE-ProRule" id="PRU10141"/>
    </source>
</evidence>
<dbReference type="SUPFAM" id="SSF57889">
    <property type="entry name" value="Cysteine-rich domain"/>
    <property type="match status" value="1"/>
</dbReference>
<dbReference type="SMART" id="SM00109">
    <property type="entry name" value="C1"/>
    <property type="match status" value="1"/>
</dbReference>
<dbReference type="PANTHER" id="PTHR44329">
    <property type="entry name" value="SERINE/THREONINE-PROTEIN KINASE TNNI3K-RELATED"/>
    <property type="match status" value="1"/>
</dbReference>
<dbReference type="Proteomes" id="UP000265100">
    <property type="component" value="Chromosome 12"/>
</dbReference>
<dbReference type="Ensembl" id="ENSACLT00000080910.1">
    <property type="protein sequence ID" value="ENSACLP00000046026.1"/>
    <property type="gene ID" value="ENSACLG00000006678.2"/>
</dbReference>
<dbReference type="PROSITE" id="PS00107">
    <property type="entry name" value="PROTEIN_KINASE_ATP"/>
    <property type="match status" value="1"/>
</dbReference>
<dbReference type="AlphaFoldDB" id="A0AAX7SUK6"/>
<dbReference type="GO" id="GO:0005524">
    <property type="term" value="F:ATP binding"/>
    <property type="evidence" value="ECO:0007669"/>
    <property type="project" value="UniProtKB-UniRule"/>
</dbReference>
<dbReference type="FunFam" id="3.30.60.20:FF:000004">
    <property type="entry name" value="B-Raf proto-oncogene serine/threonine-protein kinase"/>
    <property type="match status" value="1"/>
</dbReference>
<evidence type="ECO:0000256" key="5">
    <source>
        <dbReference type="ARBA" id="ARBA00022679"/>
    </source>
</evidence>
<keyword evidence="8" id="KW-0418">Kinase</keyword>
<dbReference type="Pfam" id="PF02196">
    <property type="entry name" value="RBD"/>
    <property type="match status" value="1"/>
</dbReference>
<feature type="domain" description="RBD" evidence="14">
    <location>
        <begin position="20"/>
        <end position="92"/>
    </location>
</feature>
<dbReference type="PROSITE" id="PS00108">
    <property type="entry name" value="PROTEIN_KINASE_ST"/>
    <property type="match status" value="1"/>
</dbReference>
<evidence type="ECO:0000256" key="1">
    <source>
        <dbReference type="ARBA" id="ARBA00010507"/>
    </source>
</evidence>
<evidence type="ECO:0000256" key="8">
    <source>
        <dbReference type="ARBA" id="ARBA00022777"/>
    </source>
</evidence>
<dbReference type="InterPro" id="IPR008271">
    <property type="entry name" value="Ser/Thr_kinase_AS"/>
</dbReference>
<evidence type="ECO:0000256" key="10">
    <source>
        <dbReference type="ARBA" id="ARBA00022840"/>
    </source>
</evidence>
<dbReference type="PROSITE" id="PS50081">
    <property type="entry name" value="ZF_DAG_PE_2"/>
    <property type="match status" value="1"/>
</dbReference>
<evidence type="ECO:0000256" key="2">
    <source>
        <dbReference type="ARBA" id="ARBA00012513"/>
    </source>
</evidence>
<dbReference type="PROSITE" id="PS00479">
    <property type="entry name" value="ZF_DAG_PE_1"/>
    <property type="match status" value="1"/>
</dbReference>
<dbReference type="InterPro" id="IPR029071">
    <property type="entry name" value="Ubiquitin-like_domsf"/>
</dbReference>
<feature type="domain" description="Protein kinase" evidence="12">
    <location>
        <begin position="255"/>
        <end position="519"/>
    </location>
</feature>
<keyword evidence="10 11" id="KW-0067">ATP-binding</keyword>
<feature type="binding site" evidence="11">
    <location>
        <position position="281"/>
    </location>
    <ligand>
        <name>ATP</name>
        <dbReference type="ChEBI" id="CHEBI:30616"/>
    </ligand>
</feature>
<evidence type="ECO:0000256" key="6">
    <source>
        <dbReference type="ARBA" id="ARBA00022723"/>
    </source>
</evidence>
<evidence type="ECO:0000259" key="14">
    <source>
        <dbReference type="PROSITE" id="PS50898"/>
    </source>
</evidence>
<dbReference type="InterPro" id="IPR000719">
    <property type="entry name" value="Prot_kinase_dom"/>
</dbReference>
<dbReference type="FunFam" id="3.10.20.90:FF:000015">
    <property type="entry name" value="B-Raf proto-oncogene serine/threonine-protein kinase"/>
    <property type="match status" value="1"/>
</dbReference>
<dbReference type="Gene3D" id="1.10.510.10">
    <property type="entry name" value="Transferase(Phosphotransferase) domain 1"/>
    <property type="match status" value="1"/>
</dbReference>
<keyword evidence="9" id="KW-0862">Zinc</keyword>
<dbReference type="GO" id="GO:0005829">
    <property type="term" value="C:cytosol"/>
    <property type="evidence" value="ECO:0007669"/>
    <property type="project" value="TreeGrafter"/>
</dbReference>
<evidence type="ECO:0000256" key="4">
    <source>
        <dbReference type="ARBA" id="ARBA00022553"/>
    </source>
</evidence>
<evidence type="ECO:0000313" key="15">
    <source>
        <dbReference type="Ensembl" id="ENSACLP00000046026.1"/>
    </source>
</evidence>
<dbReference type="PANTHER" id="PTHR44329:SF55">
    <property type="entry name" value="SERINE_THREONINE-PROTEIN KINASE A-RAF"/>
    <property type="match status" value="1"/>
</dbReference>
<dbReference type="FunFam" id="3.30.200.20:FF:000024">
    <property type="entry name" value="B-Raf proto-oncogene serine/threonine-protein kinase"/>
    <property type="match status" value="1"/>
</dbReference>
<dbReference type="PROSITE" id="PS50898">
    <property type="entry name" value="RBD"/>
    <property type="match status" value="1"/>
</dbReference>
<evidence type="ECO:0000256" key="3">
    <source>
        <dbReference type="ARBA" id="ARBA00022527"/>
    </source>
</evidence>
<keyword evidence="4" id="KW-0597">Phosphoprotein</keyword>
<dbReference type="GO" id="GO:0004709">
    <property type="term" value="F:MAP kinase kinase kinase activity"/>
    <property type="evidence" value="ECO:0007669"/>
    <property type="project" value="TreeGrafter"/>
</dbReference>
<keyword evidence="7 11" id="KW-0547">Nucleotide-binding</keyword>
<dbReference type="InterPro" id="IPR003116">
    <property type="entry name" value="RBD_dom"/>
</dbReference>
<organism evidence="15 16">
    <name type="scientific">Astatotilapia calliptera</name>
    <name type="common">Eastern happy</name>
    <name type="synonym">Chromis callipterus</name>
    <dbReference type="NCBI Taxonomy" id="8154"/>
    <lineage>
        <taxon>Eukaryota</taxon>
        <taxon>Metazoa</taxon>
        <taxon>Chordata</taxon>
        <taxon>Craniata</taxon>
        <taxon>Vertebrata</taxon>
        <taxon>Euteleostomi</taxon>
        <taxon>Actinopterygii</taxon>
        <taxon>Neopterygii</taxon>
        <taxon>Teleostei</taxon>
        <taxon>Neoteleostei</taxon>
        <taxon>Acanthomorphata</taxon>
        <taxon>Ovalentaria</taxon>
        <taxon>Cichlomorphae</taxon>
        <taxon>Cichliformes</taxon>
        <taxon>Cichlidae</taxon>
        <taxon>African cichlids</taxon>
        <taxon>Pseudocrenilabrinae</taxon>
        <taxon>Haplochromini</taxon>
        <taxon>Astatotilapia</taxon>
    </lineage>
</organism>
<sequence>MLFVTAILPKCYLCDQRMSCQSHTYSNMAFCFQVNVRQGQTVHEILDKALKVRGLSQECCAVFRLLGGRKRLTDWDTDITPLVGEELLVEVLDDIPLTMHNFVRKTFFKLAYCDFCHKFLFNGFRCQTCGYKFHQHCSSKVPTVCVDMDTIRERMGHLSPSPSSTFHFPMSGGDGQSLQRHRSTSTPNVHMVSTLDPASAMIIEATGHFTYSQGQPLNALNCYLFLTNLTVNLLFQHRGGNRDSSYYWEVHSREVNIQKRIGSGSFGTVFKGKWHGDVAIKILKVKEPTPEQLQAFKNEMQVLRKTRHVNILLFMGFMTKPNFAIITQWCEGSSLYRHLHVLESKFDTVRRIDVARQTAQGMDYLHAKNIIHRDMKSNNIFLHEGWTVKIGDFGLATVKARWTGSQQVEQPSGSILWMAPEVIRMQDTNPYTFQSDVYGYGVVLFELMSGTLPYSNINNRDQIIFMVGRGYLSPDLSKLYSTSPKAMKRLIVDCLKFKRDERPLFPQILVSIEQVQDLLPKIERSRSEPSLHRAVHAEDLNPLLFHTTRLMPL</sequence>